<evidence type="ECO:0000313" key="6">
    <source>
        <dbReference type="Proteomes" id="UP000729290"/>
    </source>
</evidence>
<comment type="catalytic activity">
    <reaction evidence="4">
        <text>Endopeptidase action with P4 Glu or Asp, P1 preferably Glu &gt; Asp, P1' hydrophobic and P2' Ala.</text>
        <dbReference type="EC" id="3.4.24.78"/>
    </reaction>
</comment>
<comment type="function">
    <text evidence="4">Initiates the rapid degradation of small, acid-soluble proteins during spore germination.</text>
</comment>
<keyword evidence="6" id="KW-1185">Reference proteome</keyword>
<protein>
    <recommendedName>
        <fullName evidence="4">Germination protease</fullName>
        <ecNumber evidence="4">3.4.24.78</ecNumber>
    </recommendedName>
    <alternativeName>
        <fullName evidence="4">GPR endopeptidase</fullName>
    </alternativeName>
    <alternativeName>
        <fullName evidence="4">Germination proteinase</fullName>
    </alternativeName>
    <alternativeName>
        <fullName evidence="4">Spore protease</fullName>
    </alternativeName>
</protein>
<keyword evidence="3 4" id="KW-0865">Zymogen</keyword>
<dbReference type="NCBIfam" id="TIGR01441">
    <property type="entry name" value="GPR"/>
    <property type="match status" value="1"/>
</dbReference>
<evidence type="ECO:0000256" key="4">
    <source>
        <dbReference type="HAMAP-Rule" id="MF_00626"/>
    </source>
</evidence>
<gene>
    <name evidence="4" type="primary">gpr</name>
    <name evidence="5" type="ORF">H9X83_08650</name>
</gene>
<proteinExistence type="inferred from homology"/>
<evidence type="ECO:0000256" key="1">
    <source>
        <dbReference type="ARBA" id="ARBA00022670"/>
    </source>
</evidence>
<dbReference type="EMBL" id="JACSNV010000011">
    <property type="protein sequence ID" value="MBM6878225.1"/>
    <property type="molecule type" value="Genomic_DNA"/>
</dbReference>
<dbReference type="Proteomes" id="UP000729290">
    <property type="component" value="Unassembled WGS sequence"/>
</dbReference>
<dbReference type="Gene3D" id="3.40.50.1450">
    <property type="entry name" value="HybD-like"/>
    <property type="match status" value="1"/>
</dbReference>
<dbReference type="SUPFAM" id="SSF53163">
    <property type="entry name" value="HybD-like"/>
    <property type="match status" value="1"/>
</dbReference>
<comment type="caution">
    <text evidence="5">The sequence shown here is derived from an EMBL/GenBank/DDBJ whole genome shotgun (WGS) entry which is preliminary data.</text>
</comment>
<dbReference type="PIRSF" id="PIRSF019549">
    <property type="entry name" value="Peptidase_A25"/>
    <property type="match status" value="1"/>
</dbReference>
<sequence>MNIFKICGKNKGKYRKAGSGLHQNEEKFAARTDLAIEARELAREKSREEKEPDGVEVENLEEEDYVLTRVRIRNEAGSRIMGKPVGSYITLESQSLKENDIFSHEAITKALARELRELAGLEEGDTVLIAGLGNWNITPDALGPKVVSKVLVTRHLGESLPEEILRTVRPVAAVSPGVMGITGIETGEIIKGIVEKMRPKLLIAVDALAARKTGRINAAIQLSDTGLAPGAGVGNKRKLLSKETLGIPVIAIGVPTVVDAATLVNDTMDRMLEEMSRHTEKNTPFYEMLRSMEGEEKYELITELLDPYAENMFVTPKEVDAVIDRLSGVIANAVNLALHPGITMEDLQQFLA</sequence>
<reference evidence="5 6" key="1">
    <citation type="journal article" date="2021" name="Sci. Rep.">
        <title>The distribution of antibiotic resistance genes in chicken gut microbiota commensals.</title>
        <authorList>
            <person name="Juricova H."/>
            <person name="Matiasovicova J."/>
            <person name="Kubasova T."/>
            <person name="Cejkova D."/>
            <person name="Rychlik I."/>
        </authorList>
    </citation>
    <scope>NUCLEOTIDE SEQUENCE [LARGE SCALE GENOMIC DNA]</scope>
    <source>
        <strain evidence="5 6">An431b</strain>
    </source>
</reference>
<evidence type="ECO:0000313" key="5">
    <source>
        <dbReference type="EMBL" id="MBM6878225.1"/>
    </source>
</evidence>
<dbReference type="GO" id="GO:0016787">
    <property type="term" value="F:hydrolase activity"/>
    <property type="evidence" value="ECO:0007669"/>
    <property type="project" value="UniProtKB-KW"/>
</dbReference>
<evidence type="ECO:0000256" key="2">
    <source>
        <dbReference type="ARBA" id="ARBA00022801"/>
    </source>
</evidence>
<keyword evidence="1 4" id="KW-0645">Protease</keyword>
<keyword evidence="2 4" id="KW-0378">Hydrolase</keyword>
<evidence type="ECO:0000256" key="3">
    <source>
        <dbReference type="ARBA" id="ARBA00023145"/>
    </source>
</evidence>
<feature type="chain" id="PRO_5044899427" description="Germination protease" evidence="4">
    <location>
        <begin position="34"/>
        <end position="352"/>
    </location>
</feature>
<dbReference type="InterPro" id="IPR005080">
    <property type="entry name" value="Peptidase_A25"/>
</dbReference>
<dbReference type="HAMAP" id="MF_00626">
    <property type="entry name" value="Germination_prot"/>
    <property type="match status" value="1"/>
</dbReference>
<comment type="similarity">
    <text evidence="4">Belongs to the peptidase A25 family.</text>
</comment>
<dbReference type="InterPro" id="IPR023430">
    <property type="entry name" value="Pept_HybD-like_dom_sf"/>
</dbReference>
<comment type="PTM">
    <text evidence="4">Autoproteolytically processed. The inactive tetrameric zymogen termed p46 autoprocesses to a smaller form termed p41, which is active only during spore germination.</text>
</comment>
<dbReference type="Pfam" id="PF03418">
    <property type="entry name" value="Peptidase_A25"/>
    <property type="match status" value="1"/>
</dbReference>
<organism evidence="5 6">
    <name type="scientific">Anaerotignum lactatifermentans</name>
    <dbReference type="NCBI Taxonomy" id="160404"/>
    <lineage>
        <taxon>Bacteria</taxon>
        <taxon>Bacillati</taxon>
        <taxon>Bacillota</taxon>
        <taxon>Clostridia</taxon>
        <taxon>Lachnospirales</taxon>
        <taxon>Anaerotignaceae</taxon>
        <taxon>Anaerotignum</taxon>
    </lineage>
</organism>
<name>A0ABS2GAN9_9FIRM</name>
<dbReference type="EC" id="3.4.24.78" evidence="4"/>
<accession>A0ABS2GAN9</accession>
<comment type="subunit">
    <text evidence="4">Homotetramer.</text>
</comment>
<feature type="propeptide" id="PRO_5044899428" evidence="4">
    <location>
        <begin position="1"/>
        <end position="33"/>
    </location>
</feature>